<proteinExistence type="predicted"/>
<name>A0A0E3BXL2_9BURK</name>
<comment type="caution">
    <text evidence="1">The sequence shown here is derived from an EMBL/GenBank/DDBJ whole genome shotgun (WGS) entry which is preliminary data.</text>
</comment>
<protein>
    <submittedName>
        <fullName evidence="1">Uncharacterized protein</fullName>
    </submittedName>
</protein>
<evidence type="ECO:0000313" key="1">
    <source>
        <dbReference type="EMBL" id="KGG86161.1"/>
    </source>
</evidence>
<dbReference type="Proteomes" id="UP000029567">
    <property type="component" value="Unassembled WGS sequence"/>
</dbReference>
<sequence length="86" mass="9743">MTHILQAMEVIQSAHTQEAQKRAGRSLEEWSKAELMAVWTAARDYAQQHGLRVPLMTEVESAEKLALGHSDYSRKLSLYVAERICS</sequence>
<accession>A0A0E3BXL2</accession>
<dbReference type="RefSeq" id="WP_052088403.1">
    <property type="nucleotide sequence ID" value="NZ_AWTN01000114.1"/>
</dbReference>
<dbReference type="EMBL" id="AWTN01000114">
    <property type="protein sequence ID" value="KGG86161.1"/>
    <property type="molecule type" value="Genomic_DNA"/>
</dbReference>
<reference evidence="1 2" key="1">
    <citation type="submission" date="2013-09" db="EMBL/GenBank/DDBJ databases">
        <title>High correlation between genotypes and phenotypes of environmental bacteria Comamonas testosteroni strains.</title>
        <authorList>
            <person name="Liu L."/>
            <person name="Zhu W."/>
            <person name="Xia X."/>
            <person name="Xu B."/>
            <person name="Luo M."/>
            <person name="Wang G."/>
        </authorList>
    </citation>
    <scope>NUCLEOTIDE SEQUENCE [LARGE SCALE GENOMIC DNA]</scope>
    <source>
        <strain evidence="1 2">JL14</strain>
    </source>
</reference>
<gene>
    <name evidence="1" type="ORF">P245_20810</name>
</gene>
<organism evidence="1 2">
    <name type="scientific">Comamonas thiooxydans</name>
    <dbReference type="NCBI Taxonomy" id="363952"/>
    <lineage>
        <taxon>Bacteria</taxon>
        <taxon>Pseudomonadati</taxon>
        <taxon>Pseudomonadota</taxon>
        <taxon>Betaproteobacteria</taxon>
        <taxon>Burkholderiales</taxon>
        <taxon>Comamonadaceae</taxon>
        <taxon>Comamonas</taxon>
    </lineage>
</organism>
<evidence type="ECO:0000313" key="2">
    <source>
        <dbReference type="Proteomes" id="UP000029567"/>
    </source>
</evidence>
<dbReference type="AlphaFoldDB" id="A0A0E3BXL2"/>